<proteinExistence type="predicted"/>
<dbReference type="Proteomes" id="UP000092495">
    <property type="component" value="Chromosome"/>
</dbReference>
<dbReference type="Gene3D" id="2.40.10.220">
    <property type="entry name" value="predicted glycosyltransferase like domains"/>
    <property type="match status" value="1"/>
</dbReference>
<name>A0A1C7EL11_9BACL</name>
<gene>
    <name evidence="2" type="ORF">BCM40_14935</name>
</gene>
<dbReference type="EMBL" id="CP016543">
    <property type="protein sequence ID" value="ANU24570.1"/>
    <property type="molecule type" value="Genomic_DNA"/>
</dbReference>
<dbReference type="STRING" id="414778.BCM40_14935"/>
<accession>A0A1C7EL11</accession>
<keyword evidence="3" id="KW-1185">Reference proteome</keyword>
<dbReference type="InterPro" id="IPR009875">
    <property type="entry name" value="PilZ_domain"/>
</dbReference>
<dbReference type="SUPFAM" id="SSF141371">
    <property type="entry name" value="PilZ domain-like"/>
    <property type="match status" value="1"/>
</dbReference>
<dbReference type="GO" id="GO:0035438">
    <property type="term" value="F:cyclic-di-GMP binding"/>
    <property type="evidence" value="ECO:0007669"/>
    <property type="project" value="InterPro"/>
</dbReference>
<dbReference type="OrthoDB" id="2877161at2"/>
<feature type="domain" description="PilZ" evidence="1">
    <location>
        <begin position="4"/>
        <end position="95"/>
    </location>
</feature>
<evidence type="ECO:0000259" key="1">
    <source>
        <dbReference type="Pfam" id="PF07238"/>
    </source>
</evidence>
<dbReference type="KEGG" id="pdg:BCM40_14935"/>
<evidence type="ECO:0000313" key="3">
    <source>
        <dbReference type="Proteomes" id="UP000092495"/>
    </source>
</evidence>
<reference evidence="2" key="1">
    <citation type="submission" date="2016-10" db="EMBL/GenBank/DDBJ databases">
        <authorList>
            <person name="See-Too W.S."/>
        </authorList>
    </citation>
    <scope>NUCLEOTIDE SEQUENCE</scope>
    <source>
        <strain evidence="2">DSM 22276</strain>
    </source>
</reference>
<protein>
    <submittedName>
        <fullName evidence="2">PilZ domain-containing protein</fullName>
    </submittedName>
</protein>
<dbReference type="RefSeq" id="WP_065527509.1">
    <property type="nucleotide sequence ID" value="NZ_CP016543.2"/>
</dbReference>
<dbReference type="Pfam" id="PF07238">
    <property type="entry name" value="PilZ"/>
    <property type="match status" value="1"/>
</dbReference>
<dbReference type="AlphaFoldDB" id="A0A1C7EL11"/>
<sequence length="116" mass="12814">MSDNRREFFRVSFNQALSGKVSVYGGSFLPIQIYDVSAGGLVFSSPLNLPIGESVSCSFELLEKDFLLEGSIVRKATGVDVVECGVEFSVSQGASSELFKQLNYYQIRQRKSLLDD</sequence>
<evidence type="ECO:0000313" key="2">
    <source>
        <dbReference type="EMBL" id="ANU24570.1"/>
    </source>
</evidence>
<organism evidence="2 3">
    <name type="scientific">Planococcus donghaensis</name>
    <dbReference type="NCBI Taxonomy" id="414778"/>
    <lineage>
        <taxon>Bacteria</taxon>
        <taxon>Bacillati</taxon>
        <taxon>Bacillota</taxon>
        <taxon>Bacilli</taxon>
        <taxon>Bacillales</taxon>
        <taxon>Caryophanaceae</taxon>
        <taxon>Planococcus</taxon>
    </lineage>
</organism>